<proteinExistence type="predicted"/>
<dbReference type="InterPro" id="IPR006528">
    <property type="entry name" value="Phage_head_morphogenesis_dom"/>
</dbReference>
<sequence length="550" mass="63165">MSDNYWEKRAVDLEKLTQDRADVDIMHVNKLFDGAVDIVEKQIEEIFGKYARDSGISQDAALRLLNEKQTETMRRNLMITLAQCQEEVARQAIFARLNAPAYAARISRLEALKDLIHAQAYKVGSAAHYRLTDRLIDTYEQSYYRSIYDQQRRTETGFDFTKLADRDVQAAIATNWAGSNYSKRVWKNTKKLAESLEEVVTQGLMTGQSIRDMELALEARVVSERYKINRIIRTEVNHCCNQGTLMSYKAAGTLRYIYLATLDLRTSSICRSLDKEVFFVSKAKVGVNFPPMHPNCRSITMAYPEDGIFPKERTARNPETNKNIHVPFDMSYAQWYRKYVLEKKDVDNHQESVKIGARADSGKKVFYDEGNDYSIKIETLSDSVNESLSNAAENVAKLGDKDGNEHMHLIDLDGIEPPYYETDGMPDSVGYKVWKYIEQHPDSSFAFVHNHNTDNSFSLTDLETPITCKNIPIQIAVRNDGVKYIAIRKKMAPEGYYPDIYFRKQLESLNMEARNGDITPAERMRKREKLLTQLILEEFYGGIITLDGRK</sequence>
<name>A0A8S5SGM8_9CAUD</name>
<dbReference type="EMBL" id="BK032589">
    <property type="protein sequence ID" value="DAF49807.1"/>
    <property type="molecule type" value="Genomic_DNA"/>
</dbReference>
<accession>A0A8S5SGM8</accession>
<dbReference type="Pfam" id="PF04233">
    <property type="entry name" value="Phage_Mu_F"/>
    <property type="match status" value="1"/>
</dbReference>
<feature type="domain" description="Phage head morphogenesis" evidence="1">
    <location>
        <begin position="196"/>
        <end position="300"/>
    </location>
</feature>
<dbReference type="NCBIfam" id="TIGR01641">
    <property type="entry name" value="phageSPP1_gp7"/>
    <property type="match status" value="1"/>
</dbReference>
<evidence type="ECO:0000313" key="2">
    <source>
        <dbReference type="EMBL" id="DAF49807.1"/>
    </source>
</evidence>
<protein>
    <submittedName>
        <fullName evidence="2">Minor capsid protein</fullName>
    </submittedName>
</protein>
<reference evidence="2" key="1">
    <citation type="journal article" date="2021" name="Proc. Natl. Acad. Sci. U.S.A.">
        <title>A Catalog of Tens of Thousands of Viruses from Human Metagenomes Reveals Hidden Associations with Chronic Diseases.</title>
        <authorList>
            <person name="Tisza M.J."/>
            <person name="Buck C.B."/>
        </authorList>
    </citation>
    <scope>NUCLEOTIDE SEQUENCE</scope>
    <source>
        <strain evidence="2">CtBbR2</strain>
    </source>
</reference>
<organism evidence="2">
    <name type="scientific">Myoviridae sp. ctBbR2</name>
    <dbReference type="NCBI Taxonomy" id="2827667"/>
    <lineage>
        <taxon>Viruses</taxon>
        <taxon>Duplodnaviria</taxon>
        <taxon>Heunggongvirae</taxon>
        <taxon>Uroviricota</taxon>
        <taxon>Caudoviricetes</taxon>
    </lineage>
</organism>
<evidence type="ECO:0000259" key="1">
    <source>
        <dbReference type="Pfam" id="PF04233"/>
    </source>
</evidence>